<dbReference type="PANTHER" id="PTHR43318">
    <property type="entry name" value="UDP-N-ACETYLGLUCOSAMINE 4,6-DEHYDRATASE"/>
    <property type="match status" value="1"/>
</dbReference>
<dbReference type="Gene3D" id="3.40.50.720">
    <property type="entry name" value="NAD(P)-binding Rossmann-like Domain"/>
    <property type="match status" value="1"/>
</dbReference>
<dbReference type="Proteomes" id="UP001596044">
    <property type="component" value="Unassembled WGS sequence"/>
</dbReference>
<evidence type="ECO:0000259" key="2">
    <source>
        <dbReference type="Pfam" id="PF02719"/>
    </source>
</evidence>
<dbReference type="EMBL" id="JBHSMJ010000031">
    <property type="protein sequence ID" value="MFC5451037.1"/>
    <property type="molecule type" value="Genomic_DNA"/>
</dbReference>
<dbReference type="InterPro" id="IPR036291">
    <property type="entry name" value="NAD(P)-bd_dom_sf"/>
</dbReference>
<dbReference type="PANTHER" id="PTHR43318:SF1">
    <property type="entry name" value="POLYSACCHARIDE BIOSYNTHESIS PROTEIN EPSC-RELATED"/>
    <property type="match status" value="1"/>
</dbReference>
<evidence type="ECO:0000256" key="1">
    <source>
        <dbReference type="ARBA" id="ARBA00007430"/>
    </source>
</evidence>
<dbReference type="RefSeq" id="WP_333742874.1">
    <property type="nucleotide sequence ID" value="NZ_JAQFVF010000069.1"/>
</dbReference>
<accession>A0ABW0KE63</accession>
<evidence type="ECO:0000313" key="4">
    <source>
        <dbReference type="Proteomes" id="UP001596044"/>
    </source>
</evidence>
<dbReference type="InterPro" id="IPR051203">
    <property type="entry name" value="Polysaccharide_Synthase-Rel"/>
</dbReference>
<dbReference type="CDD" id="cd05237">
    <property type="entry name" value="UDP_invert_4-6DH_SDR_e"/>
    <property type="match status" value="1"/>
</dbReference>
<sequence length="393" mass="44646">MKQYSKREYHLRAALEKITMEELLDRKAIQIDMEQISGYLRDKVILVTGAGGSIGSELCRQIIKFGPRQLLLLGHGENSIYTIEKELRNHNENIKMVCIIADIQDKKRLDDIFFFYRPNVVYHAAAHKHVPLMELNPSEAIKNNVWGTRNVADCAQKYNTERFVFISSDKAVNSTNIMGTSKRLAELVLQSMRKENGTEFVIVRFGNVLGSRGSVVPLFKEQILKGGPITITHPGMIRYFMTIPEAVQLTIQAGVTAKGGKTFILDMGKPYKIVDLAYKMIALAGLKPGKDIQIVYTGIRQGEKLVEEILTEIEKNRAYYHDRIHICDPPILSDDLHEKIEQLEHLVSQYDSVGAVEEFLARVRGIFPEFYWPAQPSNSESNEEVTRSDMNES</sequence>
<evidence type="ECO:0000313" key="3">
    <source>
        <dbReference type="EMBL" id="MFC5451037.1"/>
    </source>
</evidence>
<comment type="similarity">
    <text evidence="1">Belongs to the polysaccharide synthase family.</text>
</comment>
<name>A0ABW0KE63_9BACL</name>
<dbReference type="SUPFAM" id="SSF51735">
    <property type="entry name" value="NAD(P)-binding Rossmann-fold domains"/>
    <property type="match status" value="1"/>
</dbReference>
<feature type="domain" description="Polysaccharide biosynthesis protein CapD-like" evidence="2">
    <location>
        <begin position="45"/>
        <end position="326"/>
    </location>
</feature>
<reference evidence="4" key="1">
    <citation type="journal article" date="2019" name="Int. J. Syst. Evol. Microbiol.">
        <title>The Global Catalogue of Microorganisms (GCM) 10K type strain sequencing project: providing services to taxonomists for standard genome sequencing and annotation.</title>
        <authorList>
            <consortium name="The Broad Institute Genomics Platform"/>
            <consortium name="The Broad Institute Genome Sequencing Center for Infectious Disease"/>
            <person name="Wu L."/>
            <person name="Ma J."/>
        </authorList>
    </citation>
    <scope>NUCLEOTIDE SEQUENCE [LARGE SCALE GENOMIC DNA]</scope>
    <source>
        <strain evidence="4">KACC 11904</strain>
    </source>
</reference>
<dbReference type="Pfam" id="PF02719">
    <property type="entry name" value="Polysacc_synt_2"/>
    <property type="match status" value="1"/>
</dbReference>
<organism evidence="3 4">
    <name type="scientific">Paenibacillus aestuarii</name>
    <dbReference type="NCBI Taxonomy" id="516965"/>
    <lineage>
        <taxon>Bacteria</taxon>
        <taxon>Bacillati</taxon>
        <taxon>Bacillota</taxon>
        <taxon>Bacilli</taxon>
        <taxon>Bacillales</taxon>
        <taxon>Paenibacillaceae</taxon>
        <taxon>Paenibacillus</taxon>
    </lineage>
</organism>
<dbReference type="InterPro" id="IPR003869">
    <property type="entry name" value="Polysac_CapD-like"/>
</dbReference>
<gene>
    <name evidence="3" type="ORF">ACFPOG_22630</name>
</gene>
<comment type="caution">
    <text evidence="3">The sequence shown here is derived from an EMBL/GenBank/DDBJ whole genome shotgun (WGS) entry which is preliminary data.</text>
</comment>
<proteinExistence type="inferred from homology"/>
<keyword evidence="4" id="KW-1185">Reference proteome</keyword>
<protein>
    <submittedName>
        <fullName evidence="3">Nucleoside-diphosphate sugar epimerase/dehydratase</fullName>
    </submittedName>
</protein>